<evidence type="ECO:0000313" key="1">
    <source>
        <dbReference type="EMBL" id="MFC3125127.1"/>
    </source>
</evidence>
<comment type="caution">
    <text evidence="1">The sequence shown here is derived from an EMBL/GenBank/DDBJ whole genome shotgun (WGS) entry which is preliminary data.</text>
</comment>
<dbReference type="RefSeq" id="WP_379595614.1">
    <property type="nucleotide sequence ID" value="NZ_JBHRTN010000008.1"/>
</dbReference>
<dbReference type="EMBL" id="JBHRTN010000008">
    <property type="protein sequence ID" value="MFC3125127.1"/>
    <property type="molecule type" value="Genomic_DNA"/>
</dbReference>
<keyword evidence="2" id="KW-1185">Reference proteome</keyword>
<evidence type="ECO:0000313" key="2">
    <source>
        <dbReference type="Proteomes" id="UP001595593"/>
    </source>
</evidence>
<reference evidence="2" key="1">
    <citation type="journal article" date="2019" name="Int. J. Syst. Evol. Microbiol.">
        <title>The Global Catalogue of Microorganisms (GCM) 10K type strain sequencing project: providing services to taxonomists for standard genome sequencing and annotation.</title>
        <authorList>
            <consortium name="The Broad Institute Genomics Platform"/>
            <consortium name="The Broad Institute Genome Sequencing Center for Infectious Disease"/>
            <person name="Wu L."/>
            <person name="Ma J."/>
        </authorList>
    </citation>
    <scope>NUCLEOTIDE SEQUENCE [LARGE SCALE GENOMIC DNA]</scope>
    <source>
        <strain evidence="2">KCTC 52094</strain>
    </source>
</reference>
<proteinExistence type="predicted"/>
<dbReference type="InterPro" id="IPR011473">
    <property type="entry name" value="DUF1579"/>
</dbReference>
<dbReference type="Proteomes" id="UP001595593">
    <property type="component" value="Unassembled WGS sequence"/>
</dbReference>
<accession>A0ABV7G4F9</accession>
<name>A0ABV7G4F9_9PROT</name>
<organism evidence="1 2">
    <name type="scientific">Teichococcus globiformis</name>
    <dbReference type="NCBI Taxonomy" id="2307229"/>
    <lineage>
        <taxon>Bacteria</taxon>
        <taxon>Pseudomonadati</taxon>
        <taxon>Pseudomonadota</taxon>
        <taxon>Alphaproteobacteria</taxon>
        <taxon>Acetobacterales</taxon>
        <taxon>Roseomonadaceae</taxon>
        <taxon>Roseomonas</taxon>
    </lineage>
</organism>
<dbReference type="Pfam" id="PF07617">
    <property type="entry name" value="DUF1579"/>
    <property type="match status" value="1"/>
</dbReference>
<gene>
    <name evidence="1" type="ORF">ACFOD4_08650</name>
</gene>
<sequence length="156" mass="17306">MKTTDRQEDQWLRGMLGHWRMEGRCDTGDGLSSSFSGQETVRALGTHVVCEGEGPDPEGQLQQSLLLLGFDPSRKCFSGSFACSAMTYLWSYQGHLAGNTLTLDTKGPSMTGDGLTDYQDIIILEGADARRMLSRMKMPDGSWKQIVEMQYQRADA</sequence>
<protein>
    <submittedName>
        <fullName evidence="1">DUF1579 family protein</fullName>
    </submittedName>
</protein>